<comment type="caution">
    <text evidence="1">The sequence shown here is derived from an EMBL/GenBank/DDBJ whole genome shotgun (WGS) entry which is preliminary data.</text>
</comment>
<keyword evidence="2" id="KW-1185">Reference proteome</keyword>
<name>A0ACC7LEY2_9FLAO</name>
<proteinExistence type="predicted"/>
<reference evidence="1" key="1">
    <citation type="submission" date="2024-09" db="EMBL/GenBank/DDBJ databases">
        <authorList>
            <person name="Liu J."/>
        </authorList>
    </citation>
    <scope>NUCLEOTIDE SEQUENCE</scope>
    <source>
        <strain evidence="1">NBU2967</strain>
    </source>
</reference>
<protein>
    <submittedName>
        <fullName evidence="1">Arylesterase</fullName>
    </submittedName>
</protein>
<dbReference type="EMBL" id="JBHFPV010000001">
    <property type="protein sequence ID" value="MFH6601927.1"/>
    <property type="molecule type" value="Genomic_DNA"/>
</dbReference>
<dbReference type="Proteomes" id="UP001595191">
    <property type="component" value="Unassembled WGS sequence"/>
</dbReference>
<evidence type="ECO:0000313" key="1">
    <source>
        <dbReference type="EMBL" id="MFH6601927.1"/>
    </source>
</evidence>
<organism evidence="1 2">
    <name type="scientific">Meishania litoralis</name>
    <dbReference type="NCBI Taxonomy" id="3434685"/>
    <lineage>
        <taxon>Bacteria</taxon>
        <taxon>Pseudomonadati</taxon>
        <taxon>Bacteroidota</taxon>
        <taxon>Flavobacteriia</taxon>
        <taxon>Flavobacteriales</taxon>
        <taxon>Flavobacteriaceae</taxon>
        <taxon>Meishania</taxon>
    </lineage>
</organism>
<gene>
    <name evidence="1" type="ORF">ACEZ3G_00450</name>
</gene>
<accession>A0ACC7LEY2</accession>
<evidence type="ECO:0000313" key="2">
    <source>
        <dbReference type="Proteomes" id="UP001595191"/>
    </source>
</evidence>
<sequence length="233" mass="25731">MQIFLKFRYFLVIMALVSCKENQKKEPKNVPGSTTEKVLEPQTETETKTILFFGNSLTAGYGLSTEEAFPALVQLRLDSLGLDYTAINSGLSGETTSGGLNRLDWVLNQKVAIFILELGANDGLRGIPLDETRQNLQSIIDLVQAKNSDTEIILAGMQIPPNMGQDYTTEFRKIYPDLAEKNGLRLIPFILDGVAGIPELNLPDGIHPTAEGHKIVRDNVWEVLKEVLGLTES</sequence>